<protein>
    <submittedName>
        <fullName evidence="1">Uncharacterized protein</fullName>
    </submittedName>
</protein>
<dbReference type="EMBL" id="JANBPG010001031">
    <property type="protein sequence ID" value="KAJ1892214.1"/>
    <property type="molecule type" value="Genomic_DNA"/>
</dbReference>
<evidence type="ECO:0000313" key="2">
    <source>
        <dbReference type="Proteomes" id="UP001150581"/>
    </source>
</evidence>
<accession>A0ACC1IDX0</accession>
<comment type="caution">
    <text evidence="1">The sequence shown here is derived from an EMBL/GenBank/DDBJ whole genome shotgun (WGS) entry which is preliminary data.</text>
</comment>
<reference evidence="1" key="1">
    <citation type="submission" date="2022-07" db="EMBL/GenBank/DDBJ databases">
        <title>Phylogenomic reconstructions and comparative analyses of Kickxellomycotina fungi.</title>
        <authorList>
            <person name="Reynolds N.K."/>
            <person name="Stajich J.E."/>
            <person name="Barry K."/>
            <person name="Grigoriev I.V."/>
            <person name="Crous P."/>
            <person name="Smith M.E."/>
        </authorList>
    </citation>
    <scope>NUCLEOTIDE SEQUENCE</scope>
    <source>
        <strain evidence="1">Benny 63K</strain>
    </source>
</reference>
<proteinExistence type="predicted"/>
<organism evidence="1 2">
    <name type="scientific">Kickxella alabastrina</name>
    <dbReference type="NCBI Taxonomy" id="61397"/>
    <lineage>
        <taxon>Eukaryota</taxon>
        <taxon>Fungi</taxon>
        <taxon>Fungi incertae sedis</taxon>
        <taxon>Zoopagomycota</taxon>
        <taxon>Kickxellomycotina</taxon>
        <taxon>Kickxellomycetes</taxon>
        <taxon>Kickxellales</taxon>
        <taxon>Kickxellaceae</taxon>
        <taxon>Kickxella</taxon>
    </lineage>
</organism>
<evidence type="ECO:0000313" key="1">
    <source>
        <dbReference type="EMBL" id="KAJ1892214.1"/>
    </source>
</evidence>
<dbReference type="Proteomes" id="UP001150581">
    <property type="component" value="Unassembled WGS sequence"/>
</dbReference>
<keyword evidence="2" id="KW-1185">Reference proteome</keyword>
<sequence length="239" mass="27023">MKLEIQLFYISGFAASLLAVESKPGMFDNFRWPWGSSGNQDIPLPGIFPLNSDVSTYSPKCILSMMNIGSKFDLSCYQGPKYIYFTSPGEICKPQCLNTTIALSQYVVRQCNLEKKVPPPSEPIGYNHKDFVYLSWADSKLANLVCNGPANESGRDEWDQPARCYSAVFTAETIRQTDSLAHDELPKEYVCNLCTREWVDTLRNGKYYISPILYYGHISNAPRLAAWISEQCGYNMVPF</sequence>
<gene>
    <name evidence="1" type="ORF">LPJ66_006478</name>
</gene>
<name>A0ACC1IDX0_9FUNG</name>